<feature type="transmembrane region" description="Helical" evidence="1">
    <location>
        <begin position="131"/>
        <end position="157"/>
    </location>
</feature>
<dbReference type="EMBL" id="JAAZON010000019">
    <property type="protein sequence ID" value="NMC61635.1"/>
    <property type="molecule type" value="Genomic_DNA"/>
</dbReference>
<reference evidence="2 3" key="1">
    <citation type="journal article" date="2020" name="Biotechnol. Biofuels">
        <title>New insights from the biogas microbiome by comprehensive genome-resolved metagenomics of nearly 1600 species originating from multiple anaerobic digesters.</title>
        <authorList>
            <person name="Campanaro S."/>
            <person name="Treu L."/>
            <person name="Rodriguez-R L.M."/>
            <person name="Kovalovszki A."/>
            <person name="Ziels R.M."/>
            <person name="Maus I."/>
            <person name="Zhu X."/>
            <person name="Kougias P.G."/>
            <person name="Basile A."/>
            <person name="Luo G."/>
            <person name="Schluter A."/>
            <person name="Konstantinidis K.T."/>
            <person name="Angelidaki I."/>
        </authorList>
    </citation>
    <scope>NUCLEOTIDE SEQUENCE [LARGE SCALE GENOMIC DNA]</scope>
    <source>
        <strain evidence="2">AS27yjCOA_65</strain>
    </source>
</reference>
<proteinExistence type="predicted"/>
<accession>A0A7X9IK60</accession>
<feature type="transmembrane region" description="Helical" evidence="1">
    <location>
        <begin position="46"/>
        <end position="71"/>
    </location>
</feature>
<sequence length="158" mass="16767">MILLWILAILLVIMGFAGTVLPALPGAPLVFGGLFLIAWIEDFQRIGWLSLLILGLLTIFVLLVDIISTALGAKRVGASKLAIFGAALGTLLGIFLGLPGIVLGPFFGALIGEYIVRTRLSQAAKVGFATWLGLVISALIKLSVLFIMLGIFVVVYML</sequence>
<dbReference type="PANTHER" id="PTHR39165:SF1">
    <property type="entry name" value="DUF456 DOMAIN-CONTAINING PROTEIN"/>
    <property type="match status" value="1"/>
</dbReference>
<dbReference type="Proteomes" id="UP000524246">
    <property type="component" value="Unassembled WGS sequence"/>
</dbReference>
<evidence type="ECO:0000313" key="2">
    <source>
        <dbReference type="EMBL" id="NMC61635.1"/>
    </source>
</evidence>
<dbReference type="AlphaFoldDB" id="A0A7X9IK60"/>
<comment type="caution">
    <text evidence="2">The sequence shown here is derived from an EMBL/GenBank/DDBJ whole genome shotgun (WGS) entry which is preliminary data.</text>
</comment>
<protein>
    <submittedName>
        <fullName evidence="2">DUF456 domain-containing protein</fullName>
    </submittedName>
</protein>
<feature type="transmembrane region" description="Helical" evidence="1">
    <location>
        <begin position="83"/>
        <end position="111"/>
    </location>
</feature>
<dbReference type="Pfam" id="PF04306">
    <property type="entry name" value="DUF456"/>
    <property type="match status" value="1"/>
</dbReference>
<dbReference type="PANTHER" id="PTHR39165">
    <property type="entry name" value="IG HYPOTHETICAL 17883"/>
    <property type="match status" value="1"/>
</dbReference>
<evidence type="ECO:0000313" key="3">
    <source>
        <dbReference type="Proteomes" id="UP000524246"/>
    </source>
</evidence>
<keyword evidence="1" id="KW-0472">Membrane</keyword>
<name>A0A7X9IK60_9DELT</name>
<gene>
    <name evidence="2" type="ORF">GYA55_00555</name>
</gene>
<organism evidence="2 3">
    <name type="scientific">SAR324 cluster bacterium</name>
    <dbReference type="NCBI Taxonomy" id="2024889"/>
    <lineage>
        <taxon>Bacteria</taxon>
        <taxon>Deltaproteobacteria</taxon>
        <taxon>SAR324 cluster</taxon>
    </lineage>
</organism>
<evidence type="ECO:0000256" key="1">
    <source>
        <dbReference type="SAM" id="Phobius"/>
    </source>
</evidence>
<dbReference type="InterPro" id="IPR007403">
    <property type="entry name" value="DUF456"/>
</dbReference>
<keyword evidence="1" id="KW-0812">Transmembrane</keyword>
<keyword evidence="1" id="KW-1133">Transmembrane helix</keyword>